<sequence length="330" mass="36113">MKKTLITIVATVVATVAVLALMAYTYFHIENQAEQRFAELHRNVFTKLDAQDPVAAEQLLLAAVADEAFSAPEYQFGLNGMLAGLNSEYKKDAAAAERYTMAALAVDASSFPPLLKSNRVHVIVELAATLDSSGRYGEAITYFHEAASLAREINPALESQIIMSLGIAYVHDGDFDRGEYYLEETRKRAEAQSPADPYMKALAYNNLAWMYLRGKQYGKALPPAQEGLRIAEVLGDKGVLSTINDTQAQILLAMKRFDEALSFSEKSLSGPAGSDYVSAVQYRTHATILASLDRKADSCKSLAKAQEFYAKARNEKERSATQQEAAALAC</sequence>
<accession>A0ACC5R2D8</accession>
<evidence type="ECO:0000313" key="2">
    <source>
        <dbReference type="Proteomes" id="UP000616151"/>
    </source>
</evidence>
<dbReference type="EMBL" id="JAENHL010000006">
    <property type="protein sequence ID" value="MBK1866816.1"/>
    <property type="molecule type" value="Genomic_DNA"/>
</dbReference>
<organism evidence="1 2">
    <name type="scientific">Taklimakanibacter albus</name>
    <dbReference type="NCBI Taxonomy" id="2800327"/>
    <lineage>
        <taxon>Bacteria</taxon>
        <taxon>Pseudomonadati</taxon>
        <taxon>Pseudomonadota</taxon>
        <taxon>Alphaproteobacteria</taxon>
        <taxon>Hyphomicrobiales</taxon>
        <taxon>Aestuariivirgaceae</taxon>
        <taxon>Taklimakanibacter</taxon>
    </lineage>
</organism>
<protein>
    <submittedName>
        <fullName evidence="1">Tetratricopeptide repeat protein</fullName>
    </submittedName>
</protein>
<gene>
    <name evidence="1" type="ORF">JHL16_10665</name>
</gene>
<name>A0ACC5R2D8_9HYPH</name>
<proteinExistence type="predicted"/>
<reference evidence="1" key="1">
    <citation type="submission" date="2021-01" db="EMBL/GenBank/DDBJ databases">
        <authorList>
            <person name="Sun Q."/>
        </authorList>
    </citation>
    <scope>NUCLEOTIDE SEQUENCE</scope>
    <source>
        <strain evidence="1">YIM B02566</strain>
    </source>
</reference>
<dbReference type="Proteomes" id="UP000616151">
    <property type="component" value="Unassembled WGS sequence"/>
</dbReference>
<keyword evidence="2" id="KW-1185">Reference proteome</keyword>
<evidence type="ECO:0000313" key="1">
    <source>
        <dbReference type="EMBL" id="MBK1866816.1"/>
    </source>
</evidence>
<comment type="caution">
    <text evidence="1">The sequence shown here is derived from an EMBL/GenBank/DDBJ whole genome shotgun (WGS) entry which is preliminary data.</text>
</comment>